<evidence type="ECO:0000313" key="8">
    <source>
        <dbReference type="EMBL" id="ADV46365.1"/>
    </source>
</evidence>
<accession>E6WXZ1</accession>
<proteinExistence type="predicted"/>
<dbReference type="RefSeq" id="WP_013554056.1">
    <property type="nucleotide sequence ID" value="NC_014935.1"/>
</dbReference>
<reference evidence="8 9" key="1">
    <citation type="journal article" date="2011" name="Stand. Genomic Sci.">
        <title>Complete genome sequence of Nitratifractor salsuginis type strain (E9I37-1).</title>
        <authorList>
            <person name="Anderson I."/>
            <person name="Sikorski J."/>
            <person name="Zeytun A."/>
            <person name="Nolan M."/>
            <person name="Lapidus A."/>
            <person name="Lucas S."/>
            <person name="Hammon N."/>
            <person name="Deshpande S."/>
            <person name="Cheng J.F."/>
            <person name="Tapia R."/>
            <person name="Han C."/>
            <person name="Goodwin L."/>
            <person name="Pitluck S."/>
            <person name="Liolios K."/>
            <person name="Pagani I."/>
            <person name="Ivanova N."/>
            <person name="Huntemann M."/>
            <person name="Mavromatis K."/>
            <person name="Ovchinikova G."/>
            <person name="Pati A."/>
            <person name="Chen A."/>
            <person name="Palaniappan K."/>
            <person name="Land M."/>
            <person name="Hauser L."/>
            <person name="Brambilla E.M."/>
            <person name="Ngatchou-Djao O.D."/>
            <person name="Rohde M."/>
            <person name="Tindall B.J."/>
            <person name="Goker M."/>
            <person name="Detter J.C."/>
            <person name="Woyke T."/>
            <person name="Bristow J."/>
            <person name="Eisen J.A."/>
            <person name="Markowitz V."/>
            <person name="Hugenholtz P."/>
            <person name="Klenk H.P."/>
            <person name="Kyrpides N.C."/>
        </authorList>
    </citation>
    <scope>NUCLEOTIDE SEQUENCE [LARGE SCALE GENOMIC DNA]</scope>
    <source>
        <strain evidence="9">DSM 16511 / JCM 12458 / E9I37-1</strain>
    </source>
</reference>
<dbReference type="Pfam" id="PF04357">
    <property type="entry name" value="TamB"/>
    <property type="match status" value="1"/>
</dbReference>
<dbReference type="Proteomes" id="UP000008633">
    <property type="component" value="Chromosome"/>
</dbReference>
<keyword evidence="4" id="KW-0472">Membrane</keyword>
<dbReference type="EMBL" id="CP002452">
    <property type="protein sequence ID" value="ADV46365.1"/>
    <property type="molecule type" value="Genomic_DNA"/>
</dbReference>
<dbReference type="GO" id="GO:0005886">
    <property type="term" value="C:plasma membrane"/>
    <property type="evidence" value="ECO:0007669"/>
    <property type="project" value="InterPro"/>
</dbReference>
<evidence type="ECO:0000256" key="2">
    <source>
        <dbReference type="ARBA" id="ARBA00022692"/>
    </source>
</evidence>
<keyword evidence="2" id="KW-0812">Transmembrane</keyword>
<evidence type="ECO:0000256" key="1">
    <source>
        <dbReference type="ARBA" id="ARBA00004167"/>
    </source>
</evidence>
<comment type="subcellular location">
    <subcellularLocation>
        <location evidence="1">Membrane</location>
        <topology evidence="1">Single-pass membrane protein</topology>
    </subcellularLocation>
</comment>
<organism evidence="8 9">
    <name type="scientific">Nitratifractor salsuginis (strain DSM 16511 / JCM 12458 / E9I37-1)</name>
    <dbReference type="NCBI Taxonomy" id="749222"/>
    <lineage>
        <taxon>Bacteria</taxon>
        <taxon>Pseudomonadati</taxon>
        <taxon>Campylobacterota</taxon>
        <taxon>Epsilonproteobacteria</taxon>
        <taxon>Campylobacterales</taxon>
        <taxon>Sulfurovaceae</taxon>
        <taxon>Nitratifractor</taxon>
    </lineage>
</organism>
<protein>
    <recommendedName>
        <fullName evidence="7">Translocation and assembly module TamB C-terminal domain-containing protein</fullName>
    </recommendedName>
</protein>
<dbReference type="PANTHER" id="PTHR36985:SF1">
    <property type="entry name" value="TRANSLOCATION AND ASSEMBLY MODULE SUBUNIT TAMB"/>
    <property type="match status" value="1"/>
</dbReference>
<name>E6WXZ1_NITSE</name>
<dbReference type="GO" id="GO:0009306">
    <property type="term" value="P:protein secretion"/>
    <property type="evidence" value="ECO:0007669"/>
    <property type="project" value="InterPro"/>
</dbReference>
<evidence type="ECO:0000256" key="4">
    <source>
        <dbReference type="ARBA" id="ARBA00023136"/>
    </source>
</evidence>
<dbReference type="KEGG" id="nsa:Nitsa_1111"/>
<keyword evidence="9" id="KW-1185">Reference proteome</keyword>
<feature type="region of interest" description="Disordered" evidence="6">
    <location>
        <begin position="340"/>
        <end position="365"/>
    </location>
</feature>
<keyword evidence="5" id="KW-0175">Coiled coil</keyword>
<evidence type="ECO:0000256" key="5">
    <source>
        <dbReference type="SAM" id="Coils"/>
    </source>
</evidence>
<gene>
    <name evidence="8" type="ordered locus">Nitsa_1111</name>
</gene>
<dbReference type="PANTHER" id="PTHR36985">
    <property type="entry name" value="TRANSLOCATION AND ASSEMBLY MODULE SUBUNIT TAMB"/>
    <property type="match status" value="1"/>
</dbReference>
<evidence type="ECO:0000256" key="6">
    <source>
        <dbReference type="SAM" id="MobiDB-lite"/>
    </source>
</evidence>
<dbReference type="STRING" id="749222.Nitsa_1111"/>
<dbReference type="OrthoDB" id="5348023at2"/>
<feature type="coiled-coil region" evidence="5">
    <location>
        <begin position="395"/>
        <end position="422"/>
    </location>
</feature>
<dbReference type="eggNOG" id="COG2911">
    <property type="taxonomic scope" value="Bacteria"/>
</dbReference>
<sequence>MKKFLIGTALVIFLLFTALYLTVNSPYVIDKLAGKYLPRYHIDYEKIRGNPLKGIEIDNPSYRGKRLASRIKVRINPYTLLKKTLTLSQLQVLDVNVSALEEMIKEFTAPSEGQSEEETESSGFSLPLNIELEDIRLTLLPFDRYGIHVSKEELSIDSIYYDGERFNVGTLNQLAETSIGQVAFEGTYHKRFLDVRYLNVDGLDMTRLEHLIAYLGSQEPTAASSTKKVEPSSENNVTAAPASEDIFLPKRIHAGKVRLSMRPYDVMKGVHLQKTAVEGQGLDVDLEHLRIREGAMRAELQSNLAQIRLKLHAKKGRLILDNGTVSDLDANGMIALAGSKETEKNATATARPAPETHPTPAKKTALDSLPFVPRTIEIRQLQLKLKPEEIEGLSIRSATAKIENAKLDLHEERALAKLLEASIDTPLAHTALKASLEPKLVHIENFALSDVDLERIRQWLKRFQKPKASAATQKVSDNAPISPKEKGAVSKGLKLPFLPSTLLVDQASVETKPFHLEPLQTRRSRIELEQMYVDLTQLLAKSGKLHARIESNLADMELTGVIKENRLLLNPPGKNRILLAKSLFSTYRLPLRAEAFSPIVLSGTADAENVILQASFHAEKILADRNSSFNVDINRSVTQFHFNLAKGRFSVSNDANLSTPYAPLKLHAELKPGTRGALGYRGYLETPGVELGDPKIQKLLGAPRIDFAGDLHSVLAKLDAGALQGSFVSRDFKKGLLKLESKAPIRLARYIKLPPKLQGAQLSLDLRTPVDFAKPLPLDTAIKLHSNVANLDAHLLYDGNVTLSALTRFPKDSLLKKALPNLNLSALDPLKLKGKMDKRVIKLSLASKAIKADVEYDTAAEKIAGLIDLAGSKIKVAGNPKETITATLLTPSVKTLTKKLTAIYRVEIPKLDGDLKMKLKIEKLSKASLELKSKQFVPDDNARIKAPIKNIDIVLGADVKNKTLIIKKYSLETAGMKIFATKPSRIRMAKDRIVIDAFWVNDSLKVTGAYDLKKKEGEIVAKAARFKVIHENAKFDAAIDIKTKINGDKIDTKGTVTILGGNVMYDLQAKHYATDEDIIIVQHQKKNEESFFRKNVQITLFIKTKKPLFFKQKDVFVEIRPQLSVIKPYNGDLQLLGSVKLAKNGYYIFEGKKFVLEESSVNFTGKPTQPLLDINLVYRRYSKTIYIRVNGVATEPNINFSSDPYMTQSQILSFILFDTEDTGNNAEDMMSMVGGGIAKSILGNIGLKVDTLIVTTAGFEVGKKITKRITILYDQRSLEPKVIVRIKHSEHTQTDISIGSESQSVDIIYKREF</sequence>
<feature type="domain" description="Translocation and assembly module TamB C-terminal" evidence="7">
    <location>
        <begin position="1004"/>
        <end position="1313"/>
    </location>
</feature>
<dbReference type="HOGENOM" id="CLU_269594_0_0_7"/>
<dbReference type="GO" id="GO:0097347">
    <property type="term" value="C:TAM protein secretion complex"/>
    <property type="evidence" value="ECO:0007669"/>
    <property type="project" value="TreeGrafter"/>
</dbReference>
<evidence type="ECO:0000256" key="3">
    <source>
        <dbReference type="ARBA" id="ARBA00022989"/>
    </source>
</evidence>
<evidence type="ECO:0000259" key="7">
    <source>
        <dbReference type="Pfam" id="PF04357"/>
    </source>
</evidence>
<dbReference type="InterPro" id="IPR007452">
    <property type="entry name" value="TamB_C"/>
</dbReference>
<reference evidence="9" key="2">
    <citation type="submission" date="2011-01" db="EMBL/GenBank/DDBJ databases">
        <title>The complete genome of Nitratifractor salsuginis DSM 16511.</title>
        <authorList>
            <consortium name="US DOE Joint Genome Institute (JGI-PGF)"/>
            <person name="Lucas S."/>
            <person name="Copeland A."/>
            <person name="Lapidus A."/>
            <person name="Bruce D."/>
            <person name="Goodwin L."/>
            <person name="Pitluck S."/>
            <person name="Kyrpides N."/>
            <person name="Mavromatis K."/>
            <person name="Ivanova N."/>
            <person name="Mikhailova N."/>
            <person name="Zeytun A."/>
            <person name="Detter J.C."/>
            <person name="Tapia R."/>
            <person name="Han C."/>
            <person name="Land M."/>
            <person name="Hauser L."/>
            <person name="Markowitz V."/>
            <person name="Cheng J.-F."/>
            <person name="Hugenholtz P."/>
            <person name="Woyke T."/>
            <person name="Wu D."/>
            <person name="Tindall B."/>
            <person name="Schuetze A."/>
            <person name="Brambilla E."/>
            <person name="Klenk H.-P."/>
            <person name="Eisen J.A."/>
        </authorList>
    </citation>
    <scope>NUCLEOTIDE SEQUENCE [LARGE SCALE GENOMIC DNA]</scope>
    <source>
        <strain evidence="9">DSM 16511 / JCM 12458 / E9I37-1</strain>
    </source>
</reference>
<keyword evidence="3" id="KW-1133">Transmembrane helix</keyword>
<evidence type="ECO:0000313" key="9">
    <source>
        <dbReference type="Proteomes" id="UP000008633"/>
    </source>
</evidence>